<reference evidence="1 2" key="1">
    <citation type="submission" date="2019-01" db="EMBL/GenBank/DDBJ databases">
        <title>Draft genome sequences of the type strains of six Macrococcus species.</title>
        <authorList>
            <person name="Mazhar S."/>
            <person name="Altermann E."/>
            <person name="Hill C."/>
            <person name="Mcauliffe O."/>
        </authorList>
    </citation>
    <scope>NUCLEOTIDE SEQUENCE [LARGE SCALE GENOMIC DNA]</scope>
    <source>
        <strain evidence="1 2">ATCC 51828</strain>
    </source>
</reference>
<gene>
    <name evidence="1" type="ORF">ERX40_10920</name>
</gene>
<sequence>MEKKEWRFVVNLQPVPTPRPQFKYNANNKSVITYYHENYTEYLKAIESLLIEADAYNDDFYEVMSSKLGVRAEVYFYLQVPKSQKKINNIMRTTAPDIDNLLKAILDGIFNRNLKITDSRIVMVQMAKFQTMDNPRTEIILRGVE</sequence>
<dbReference type="SUPFAM" id="SSF103084">
    <property type="entry name" value="Holliday junction resolvase RusA"/>
    <property type="match status" value="1"/>
</dbReference>
<dbReference type="InterPro" id="IPR036614">
    <property type="entry name" value="RusA-like_sf"/>
</dbReference>
<dbReference type="GO" id="GO:0000287">
    <property type="term" value="F:magnesium ion binding"/>
    <property type="evidence" value="ECO:0007669"/>
    <property type="project" value="InterPro"/>
</dbReference>
<dbReference type="Proteomes" id="UP000295280">
    <property type="component" value="Unassembled WGS sequence"/>
</dbReference>
<dbReference type="OrthoDB" id="2408485at2"/>
<dbReference type="AlphaFoldDB" id="A0A9Q8CJW6"/>
<keyword evidence="2" id="KW-1185">Reference proteome</keyword>
<protein>
    <submittedName>
        <fullName evidence="1">RusA family crossover junction endodeoxyribonuclease</fullName>
    </submittedName>
</protein>
<name>A0A9Q8CJW6_9STAP</name>
<dbReference type="EMBL" id="SCWD01000009">
    <property type="protein sequence ID" value="TDL94382.1"/>
    <property type="molecule type" value="Genomic_DNA"/>
</dbReference>
<proteinExistence type="predicted"/>
<dbReference type="GO" id="GO:0006310">
    <property type="term" value="P:DNA recombination"/>
    <property type="evidence" value="ECO:0007669"/>
    <property type="project" value="InterPro"/>
</dbReference>
<comment type="caution">
    <text evidence="1">The sequence shown here is derived from an EMBL/GenBank/DDBJ whole genome shotgun (WGS) entry which is preliminary data.</text>
</comment>
<dbReference type="InterPro" id="IPR008822">
    <property type="entry name" value="Endonuclease_RusA-like"/>
</dbReference>
<organism evidence="1 2">
    <name type="scientific">Macrococcus carouselicus</name>
    <dbReference type="NCBI Taxonomy" id="69969"/>
    <lineage>
        <taxon>Bacteria</taxon>
        <taxon>Bacillati</taxon>
        <taxon>Bacillota</taxon>
        <taxon>Bacilli</taxon>
        <taxon>Bacillales</taxon>
        <taxon>Staphylococcaceae</taxon>
        <taxon>Macrococcus</taxon>
    </lineage>
</organism>
<dbReference type="RefSeq" id="WP_133418521.1">
    <property type="nucleotide sequence ID" value="NZ_SCWD01000009.1"/>
</dbReference>
<dbReference type="Pfam" id="PF05866">
    <property type="entry name" value="RusA"/>
    <property type="match status" value="1"/>
</dbReference>
<dbReference type="Gene3D" id="3.30.1330.70">
    <property type="entry name" value="Holliday junction resolvase RusA"/>
    <property type="match status" value="1"/>
</dbReference>
<evidence type="ECO:0000313" key="1">
    <source>
        <dbReference type="EMBL" id="TDL94382.1"/>
    </source>
</evidence>
<dbReference type="GO" id="GO:0006281">
    <property type="term" value="P:DNA repair"/>
    <property type="evidence" value="ECO:0007669"/>
    <property type="project" value="InterPro"/>
</dbReference>
<evidence type="ECO:0000313" key="2">
    <source>
        <dbReference type="Proteomes" id="UP000295280"/>
    </source>
</evidence>
<accession>A0A9Q8CJW6</accession>